<name>A0A6L7GK32_9ACTN</name>
<proteinExistence type="predicted"/>
<dbReference type="Proteomes" id="UP000475545">
    <property type="component" value="Unassembled WGS sequence"/>
</dbReference>
<accession>A0A6L7GK32</accession>
<comment type="caution">
    <text evidence="1">The sequence shown here is derived from an EMBL/GenBank/DDBJ whole genome shotgun (WGS) entry which is preliminary data.</text>
</comment>
<sequence length="181" mass="19368">MIAVPGDVDDRVAALTRALATQLDERVRRAQRRGVDLSSALDDPDVLAERMIAALPLGDPYDALIGPFYDMQGIIGFLGITKNAVVKRLRAGHLIGCQLANASRSWVFPTWQFGGEPVLVDGMAEAWAIVTVDADPWTAAAWMCSGNAGLDGTTPVAWLRAGRPVDDVVAAARRTAARWSA</sequence>
<keyword evidence="2" id="KW-1185">Reference proteome</keyword>
<reference evidence="1 2" key="1">
    <citation type="submission" date="2019-11" db="EMBL/GenBank/DDBJ databases">
        <title>Gordonia sp. nov., a novel actinobacterium isolated from mangrove soil in Hainan.</title>
        <authorList>
            <person name="Huang X."/>
            <person name="Xie Y."/>
            <person name="Chu X."/>
            <person name="Xiao K."/>
        </authorList>
    </citation>
    <scope>NUCLEOTIDE SEQUENCE [LARGE SCALE GENOMIC DNA]</scope>
    <source>
        <strain evidence="1 2">HNM0687</strain>
    </source>
</reference>
<dbReference type="RefSeq" id="WP_160900431.1">
    <property type="nucleotide sequence ID" value="NZ_CP102850.1"/>
</dbReference>
<dbReference type="EMBL" id="WMBR01000001">
    <property type="protein sequence ID" value="MXP20266.1"/>
    <property type="molecule type" value="Genomic_DNA"/>
</dbReference>
<protein>
    <submittedName>
        <fullName evidence="1">Uncharacterized protein</fullName>
    </submittedName>
</protein>
<gene>
    <name evidence="1" type="ORF">GIY30_02690</name>
</gene>
<organism evidence="1 2">
    <name type="scientific">Gordonia mangrovi</name>
    <dbReference type="NCBI Taxonomy" id="2665643"/>
    <lineage>
        <taxon>Bacteria</taxon>
        <taxon>Bacillati</taxon>
        <taxon>Actinomycetota</taxon>
        <taxon>Actinomycetes</taxon>
        <taxon>Mycobacteriales</taxon>
        <taxon>Gordoniaceae</taxon>
        <taxon>Gordonia</taxon>
    </lineage>
</organism>
<dbReference type="AlphaFoldDB" id="A0A6L7GK32"/>
<evidence type="ECO:0000313" key="1">
    <source>
        <dbReference type="EMBL" id="MXP20266.1"/>
    </source>
</evidence>
<evidence type="ECO:0000313" key="2">
    <source>
        <dbReference type="Proteomes" id="UP000475545"/>
    </source>
</evidence>